<sequence>MFVDWPYRSDVSTKAHSTVPVHSSLLLFLSSIRYHSVVLVRY</sequence>
<dbReference type="WBParaSite" id="ALUE_0000128001-mRNA-1">
    <property type="protein sequence ID" value="ALUE_0000128001-mRNA-1"/>
    <property type="gene ID" value="ALUE_0000128001"/>
</dbReference>
<organism evidence="1 2">
    <name type="scientific">Ascaris lumbricoides</name>
    <name type="common">Giant roundworm</name>
    <dbReference type="NCBI Taxonomy" id="6252"/>
    <lineage>
        <taxon>Eukaryota</taxon>
        <taxon>Metazoa</taxon>
        <taxon>Ecdysozoa</taxon>
        <taxon>Nematoda</taxon>
        <taxon>Chromadorea</taxon>
        <taxon>Rhabditida</taxon>
        <taxon>Spirurina</taxon>
        <taxon>Ascaridomorpha</taxon>
        <taxon>Ascaridoidea</taxon>
        <taxon>Ascarididae</taxon>
        <taxon>Ascaris</taxon>
    </lineage>
</organism>
<protein>
    <submittedName>
        <fullName evidence="2">Uncharacterized protein</fullName>
    </submittedName>
</protein>
<keyword evidence="1" id="KW-1185">Reference proteome</keyword>
<evidence type="ECO:0000313" key="1">
    <source>
        <dbReference type="Proteomes" id="UP000036681"/>
    </source>
</evidence>
<dbReference type="AlphaFoldDB" id="A0A0M3HID5"/>
<evidence type="ECO:0000313" key="2">
    <source>
        <dbReference type="WBParaSite" id="ALUE_0000128001-mRNA-1"/>
    </source>
</evidence>
<dbReference type="Proteomes" id="UP000036681">
    <property type="component" value="Unplaced"/>
</dbReference>
<proteinExistence type="predicted"/>
<name>A0A0M3HID5_ASCLU</name>
<reference evidence="2" key="1">
    <citation type="submission" date="2017-02" db="UniProtKB">
        <authorList>
            <consortium name="WormBaseParasite"/>
        </authorList>
    </citation>
    <scope>IDENTIFICATION</scope>
</reference>
<accession>A0A0M3HID5</accession>